<proteinExistence type="predicted"/>
<dbReference type="AlphaFoldDB" id="X0RHI5"/>
<protein>
    <recommendedName>
        <fullName evidence="2">Alpha-glucosidase</fullName>
    </recommendedName>
</protein>
<evidence type="ECO:0008006" key="2">
    <source>
        <dbReference type="Google" id="ProtNLM"/>
    </source>
</evidence>
<comment type="caution">
    <text evidence="1">The sequence shown here is derived from an EMBL/GenBank/DDBJ whole genome shotgun (WGS) entry which is preliminary data.</text>
</comment>
<feature type="non-terminal residue" evidence="1">
    <location>
        <position position="36"/>
    </location>
</feature>
<evidence type="ECO:0000313" key="1">
    <source>
        <dbReference type="EMBL" id="GAF68329.1"/>
    </source>
</evidence>
<dbReference type="EMBL" id="BARS01003773">
    <property type="protein sequence ID" value="GAF68329.1"/>
    <property type="molecule type" value="Genomic_DNA"/>
</dbReference>
<sequence>MIKLKIAFIGAGSIVFGEDVLTDLLTFPSIQKDAII</sequence>
<name>X0RHI5_9ZZZZ</name>
<gene>
    <name evidence="1" type="ORF">S01H1_07315</name>
</gene>
<accession>X0RHI5</accession>
<organism evidence="1">
    <name type="scientific">marine sediment metagenome</name>
    <dbReference type="NCBI Taxonomy" id="412755"/>
    <lineage>
        <taxon>unclassified sequences</taxon>
        <taxon>metagenomes</taxon>
        <taxon>ecological metagenomes</taxon>
    </lineage>
</organism>
<dbReference type="Gene3D" id="3.40.50.720">
    <property type="entry name" value="NAD(P)-binding Rossmann-like Domain"/>
    <property type="match status" value="1"/>
</dbReference>
<reference evidence="1" key="1">
    <citation type="journal article" date="2014" name="Front. Microbiol.">
        <title>High frequency of phylogenetically diverse reductive dehalogenase-homologous genes in deep subseafloor sedimentary metagenomes.</title>
        <authorList>
            <person name="Kawai M."/>
            <person name="Futagami T."/>
            <person name="Toyoda A."/>
            <person name="Takaki Y."/>
            <person name="Nishi S."/>
            <person name="Hori S."/>
            <person name="Arai W."/>
            <person name="Tsubouchi T."/>
            <person name="Morono Y."/>
            <person name="Uchiyama I."/>
            <person name="Ito T."/>
            <person name="Fujiyama A."/>
            <person name="Inagaki F."/>
            <person name="Takami H."/>
        </authorList>
    </citation>
    <scope>NUCLEOTIDE SEQUENCE</scope>
    <source>
        <strain evidence="1">Expedition CK06-06</strain>
    </source>
</reference>